<evidence type="ECO:0000256" key="1">
    <source>
        <dbReference type="ARBA" id="ARBA00022729"/>
    </source>
</evidence>
<keyword evidence="3" id="KW-0325">Glycoprotein</keyword>
<feature type="compositionally biased region" description="Basic and acidic residues" evidence="5">
    <location>
        <begin position="19"/>
        <end position="28"/>
    </location>
</feature>
<evidence type="ECO:0000313" key="7">
    <source>
        <dbReference type="Proteomes" id="UP000335636"/>
    </source>
</evidence>
<keyword evidence="2" id="KW-1015">Disulfide bond</keyword>
<dbReference type="Gene3D" id="2.60.40.10">
    <property type="entry name" value="Immunoglobulins"/>
    <property type="match status" value="1"/>
</dbReference>
<proteinExistence type="predicted"/>
<feature type="region of interest" description="Disordered" evidence="5">
    <location>
        <begin position="1"/>
        <end position="41"/>
    </location>
</feature>
<evidence type="ECO:0000256" key="5">
    <source>
        <dbReference type="SAM" id="MobiDB-lite"/>
    </source>
</evidence>
<feature type="compositionally biased region" description="Polar residues" evidence="5">
    <location>
        <begin position="29"/>
        <end position="39"/>
    </location>
</feature>
<dbReference type="InterPro" id="IPR052598">
    <property type="entry name" value="IgSF_CEA-related"/>
</dbReference>
<protein>
    <recommendedName>
        <fullName evidence="8">Immunoglobulin V-set domain-containing protein</fullName>
    </recommendedName>
</protein>
<evidence type="ECO:0008006" key="8">
    <source>
        <dbReference type="Google" id="ProtNLM"/>
    </source>
</evidence>
<keyword evidence="7" id="KW-1185">Reference proteome</keyword>
<organism evidence="6 7">
    <name type="scientific">Marmota monax</name>
    <name type="common">Woodchuck</name>
    <dbReference type="NCBI Taxonomy" id="9995"/>
    <lineage>
        <taxon>Eukaryota</taxon>
        <taxon>Metazoa</taxon>
        <taxon>Chordata</taxon>
        <taxon>Craniata</taxon>
        <taxon>Vertebrata</taxon>
        <taxon>Euteleostomi</taxon>
        <taxon>Mammalia</taxon>
        <taxon>Eutheria</taxon>
        <taxon>Euarchontoglires</taxon>
        <taxon>Glires</taxon>
        <taxon>Rodentia</taxon>
        <taxon>Sciuromorpha</taxon>
        <taxon>Sciuridae</taxon>
        <taxon>Xerinae</taxon>
        <taxon>Marmotini</taxon>
        <taxon>Marmota</taxon>
    </lineage>
</organism>
<reference evidence="6" key="1">
    <citation type="submission" date="2019-04" db="EMBL/GenBank/DDBJ databases">
        <authorList>
            <person name="Alioto T."/>
            <person name="Alioto T."/>
        </authorList>
    </citation>
    <scope>NUCLEOTIDE SEQUENCE [LARGE SCALE GENOMIC DNA]</scope>
</reference>
<sequence length="216" mass="23329">MTSYRGPSSTTPALGGRVHPGEDQHQEEGTGQSTSQKTQVGGGERLRALGGHSSWGPQQFMDLPDPRRGPCRPLFLVVAASLLACGPRQASGPLFISPDSLTAVERHRNVLALENVPEGVQEYSWYRGAEDSAETMIISFRPPDSKVPGPLYSNLVTVTSKGYLSFRMCTLNDTGNYTVQVDTGNGTQRATGWLEVLGEWQVVPLPTADGSWTRGL</sequence>
<name>A0A5E4DBE6_MARMO</name>
<dbReference type="Proteomes" id="UP000335636">
    <property type="component" value="Unassembled WGS sequence"/>
</dbReference>
<evidence type="ECO:0000256" key="4">
    <source>
        <dbReference type="ARBA" id="ARBA00023319"/>
    </source>
</evidence>
<accession>A0A5E4DBE6</accession>
<keyword evidence="4" id="KW-0393">Immunoglobulin domain</keyword>
<evidence type="ECO:0000256" key="3">
    <source>
        <dbReference type="ARBA" id="ARBA00023180"/>
    </source>
</evidence>
<dbReference type="InterPro" id="IPR013783">
    <property type="entry name" value="Ig-like_fold"/>
</dbReference>
<dbReference type="EMBL" id="CABDUW010009735">
    <property type="protein sequence ID" value="VTJ91604.1"/>
    <property type="molecule type" value="Genomic_DNA"/>
</dbReference>
<evidence type="ECO:0000256" key="2">
    <source>
        <dbReference type="ARBA" id="ARBA00023157"/>
    </source>
</evidence>
<dbReference type="PANTHER" id="PTHR44337:SF10">
    <property type="entry name" value="CARCINOEMBRYONIC ANTIGEN-RELATED CELL ADHESION MOLECULE 18"/>
    <property type="match status" value="1"/>
</dbReference>
<evidence type="ECO:0000313" key="6">
    <source>
        <dbReference type="EMBL" id="VTJ91604.1"/>
    </source>
</evidence>
<feature type="compositionally biased region" description="Polar residues" evidence="5">
    <location>
        <begin position="1"/>
        <end position="12"/>
    </location>
</feature>
<comment type="caution">
    <text evidence="6">The sequence shown here is derived from an EMBL/GenBank/DDBJ whole genome shotgun (WGS) entry which is preliminary data.</text>
</comment>
<gene>
    <name evidence="6" type="ORF">MONAX_5E043336</name>
</gene>
<dbReference type="SUPFAM" id="SSF48726">
    <property type="entry name" value="Immunoglobulin"/>
    <property type="match status" value="1"/>
</dbReference>
<dbReference type="InterPro" id="IPR036179">
    <property type="entry name" value="Ig-like_dom_sf"/>
</dbReference>
<dbReference type="AlphaFoldDB" id="A0A5E4DBE6"/>
<keyword evidence="1" id="KW-0732">Signal</keyword>
<dbReference type="PANTHER" id="PTHR44337">
    <property type="entry name" value="CARCINOEMBRYONIC ANTIGEN-RELATED CELL ADHESION MOLECULE 8"/>
    <property type="match status" value="1"/>
</dbReference>